<organism evidence="5 6">
    <name type="scientific">Mycobacterium dioxanotrophicus</name>
    <dbReference type="NCBI Taxonomy" id="482462"/>
    <lineage>
        <taxon>Bacteria</taxon>
        <taxon>Bacillati</taxon>
        <taxon>Actinomycetota</taxon>
        <taxon>Actinomycetes</taxon>
        <taxon>Mycobacteriales</taxon>
        <taxon>Mycobacteriaceae</taxon>
        <taxon>Mycobacterium</taxon>
    </lineage>
</organism>
<evidence type="ECO:0000256" key="1">
    <source>
        <dbReference type="ARBA" id="ARBA00004496"/>
    </source>
</evidence>
<dbReference type="GO" id="GO:0005737">
    <property type="term" value="C:cytoplasm"/>
    <property type="evidence" value="ECO:0007669"/>
    <property type="project" value="UniProtKB-SubCell"/>
</dbReference>
<sequence length="272" mass="28269">MSATATSLFELNDDELHALGTRLGVADFPVVLAMRPRHGTIGALERAYDAAGRSLTSRGLLSSGAVLPELADLVQVLRRPSCQLAVRLVTPDGLARLCVAQAGHVSVSARRIGNCVTLRALDSRAGRAGLIRAVLAELPAAGPASVDGFGAPTAELTECLNGGHEATYLADRLRALGAGHHVALVLGAAFASRVAFGEIVCHALDPSTDRMIRTPGAVAVFYTRRGRLVSAPSVSPTGQLWTTIKPGSDHHVAQAVSQLAELVPAGWEGDAQ</sequence>
<evidence type="ECO:0000256" key="3">
    <source>
        <dbReference type="ARBA" id="ARBA00022490"/>
    </source>
</evidence>
<evidence type="ECO:0000256" key="2">
    <source>
        <dbReference type="ARBA" id="ARBA00006411"/>
    </source>
</evidence>
<proteinExistence type="inferred from homology"/>
<dbReference type="OrthoDB" id="3681944at2"/>
<dbReference type="EMBL" id="CP020809">
    <property type="protein sequence ID" value="ART73290.1"/>
    <property type="molecule type" value="Genomic_DNA"/>
</dbReference>
<dbReference type="Pfam" id="PF14011">
    <property type="entry name" value="ESX-1_EspG"/>
    <property type="match status" value="1"/>
</dbReference>
<keyword evidence="3" id="KW-0963">Cytoplasm</keyword>
<evidence type="ECO:0000256" key="4">
    <source>
        <dbReference type="ARBA" id="ARBA00023186"/>
    </source>
</evidence>
<dbReference type="AlphaFoldDB" id="A0A1Y0CDF2"/>
<reference evidence="5 6" key="1">
    <citation type="submission" date="2017-04" db="EMBL/GenBank/DDBJ databases">
        <title>Whole Genome Sequence of 1,4-Dioxane Degrading Bacterium Mycobacterium dioxanotrophicus PH-06.</title>
        <authorList>
            <person name="He Y."/>
        </authorList>
    </citation>
    <scope>NUCLEOTIDE SEQUENCE [LARGE SCALE GENOMIC DNA]</scope>
    <source>
        <strain evidence="5 6">PH-06</strain>
    </source>
</reference>
<comment type="subcellular location">
    <subcellularLocation>
        <location evidence="1">Cytoplasm</location>
    </subcellularLocation>
</comment>
<keyword evidence="6" id="KW-1185">Reference proteome</keyword>
<keyword evidence="4" id="KW-0143">Chaperone</keyword>
<dbReference type="InterPro" id="IPR025734">
    <property type="entry name" value="EspG"/>
</dbReference>
<protein>
    <submittedName>
        <fullName evidence="5">ESX secretion-associated protein EspG</fullName>
    </submittedName>
</protein>
<comment type="similarity">
    <text evidence="2">Belongs to the EspG family.</text>
</comment>
<evidence type="ECO:0000313" key="6">
    <source>
        <dbReference type="Proteomes" id="UP000195331"/>
    </source>
</evidence>
<gene>
    <name evidence="5" type="ORF">BTO20_36390</name>
</gene>
<dbReference type="RefSeq" id="WP_087081358.1">
    <property type="nucleotide sequence ID" value="NZ_CP020809.1"/>
</dbReference>
<dbReference type="Proteomes" id="UP000195331">
    <property type="component" value="Chromosome"/>
</dbReference>
<name>A0A1Y0CDF2_9MYCO</name>
<dbReference type="KEGG" id="mdx:BTO20_36390"/>
<evidence type="ECO:0000313" key="5">
    <source>
        <dbReference type="EMBL" id="ART73290.1"/>
    </source>
</evidence>
<accession>A0A1Y0CDF2</accession>